<keyword evidence="1" id="KW-1133">Transmembrane helix</keyword>
<dbReference type="Pfam" id="PF13006">
    <property type="entry name" value="Nterm_IS4"/>
    <property type="match status" value="1"/>
</dbReference>
<evidence type="ECO:0000313" key="4">
    <source>
        <dbReference type="Proteomes" id="UP001500443"/>
    </source>
</evidence>
<keyword evidence="1" id="KW-0472">Membrane</keyword>
<evidence type="ECO:0000256" key="1">
    <source>
        <dbReference type="SAM" id="Phobius"/>
    </source>
</evidence>
<dbReference type="Proteomes" id="UP001500443">
    <property type="component" value="Unassembled WGS sequence"/>
</dbReference>
<sequence length="167" mass="17432">MGGPGEARRRPAGSAVAVVVYLLLAGSLFPQVGWRQVRQRLTAGLEGLKVADPTGGALAQARGRVGTEPLRWLIDLLHGPAPGIGNPGVWWRGLLVCAIDGTTMSVPDTPANLTQYTKQSCNNGGAGYPALRLLCWSPAAHGPPSTLVAYQVLRLAMAGATSIRSDI</sequence>
<dbReference type="EMBL" id="BAAAPF010000095">
    <property type="protein sequence ID" value="GAA2126285.1"/>
    <property type="molecule type" value="Genomic_DNA"/>
</dbReference>
<organism evidence="3 4">
    <name type="scientific">Streptomyces synnematoformans</name>
    <dbReference type="NCBI Taxonomy" id="415721"/>
    <lineage>
        <taxon>Bacteria</taxon>
        <taxon>Bacillati</taxon>
        <taxon>Actinomycetota</taxon>
        <taxon>Actinomycetes</taxon>
        <taxon>Kitasatosporales</taxon>
        <taxon>Streptomycetaceae</taxon>
        <taxon>Streptomyces</taxon>
    </lineage>
</organism>
<evidence type="ECO:0000313" key="3">
    <source>
        <dbReference type="EMBL" id="GAA2126285.1"/>
    </source>
</evidence>
<feature type="transmembrane region" description="Helical" evidence="1">
    <location>
        <begin position="12"/>
        <end position="30"/>
    </location>
</feature>
<comment type="caution">
    <text evidence="3">The sequence shown here is derived from an EMBL/GenBank/DDBJ whole genome shotgun (WGS) entry which is preliminary data.</text>
</comment>
<keyword evidence="1" id="KW-0812">Transmembrane</keyword>
<proteinExistence type="predicted"/>
<name>A0ABN2YF89_9ACTN</name>
<protein>
    <recommendedName>
        <fullName evidence="2">Transposase IS4 N-terminal domain-containing protein</fullName>
    </recommendedName>
</protein>
<accession>A0ABN2YF89</accession>
<gene>
    <name evidence="3" type="ORF">GCM10009802_32090</name>
</gene>
<keyword evidence="4" id="KW-1185">Reference proteome</keyword>
<dbReference type="InterPro" id="IPR024473">
    <property type="entry name" value="Transposases_IS4_N"/>
</dbReference>
<reference evidence="3 4" key="1">
    <citation type="journal article" date="2019" name="Int. J. Syst. Evol. Microbiol.">
        <title>The Global Catalogue of Microorganisms (GCM) 10K type strain sequencing project: providing services to taxonomists for standard genome sequencing and annotation.</title>
        <authorList>
            <consortium name="The Broad Institute Genomics Platform"/>
            <consortium name="The Broad Institute Genome Sequencing Center for Infectious Disease"/>
            <person name="Wu L."/>
            <person name="Ma J."/>
        </authorList>
    </citation>
    <scope>NUCLEOTIDE SEQUENCE [LARGE SCALE GENOMIC DNA]</scope>
    <source>
        <strain evidence="3 4">JCM 15481</strain>
    </source>
</reference>
<feature type="domain" description="Transposase IS4 N-terminal" evidence="2">
    <location>
        <begin position="15"/>
        <end position="73"/>
    </location>
</feature>
<evidence type="ECO:0000259" key="2">
    <source>
        <dbReference type="Pfam" id="PF13006"/>
    </source>
</evidence>